<comment type="caution">
    <text evidence="2">The sequence shown here is derived from an EMBL/GenBank/DDBJ whole genome shotgun (WGS) entry which is preliminary data.</text>
</comment>
<dbReference type="Proteomes" id="UP001596052">
    <property type="component" value="Unassembled WGS sequence"/>
</dbReference>
<dbReference type="EMBL" id="JBHSMQ010000009">
    <property type="protein sequence ID" value="MFC5457275.1"/>
    <property type="molecule type" value="Genomic_DNA"/>
</dbReference>
<evidence type="ECO:0000256" key="1">
    <source>
        <dbReference type="SAM" id="SignalP"/>
    </source>
</evidence>
<dbReference type="RefSeq" id="WP_377170396.1">
    <property type="nucleotide sequence ID" value="NZ_JBHSMQ010000009.1"/>
</dbReference>
<evidence type="ECO:0000313" key="3">
    <source>
        <dbReference type="Proteomes" id="UP001596052"/>
    </source>
</evidence>
<accession>A0ABW0KV57</accession>
<keyword evidence="1" id="KW-0732">Signal</keyword>
<dbReference type="PROSITE" id="PS51257">
    <property type="entry name" value="PROKAR_LIPOPROTEIN"/>
    <property type="match status" value="1"/>
</dbReference>
<keyword evidence="3" id="KW-1185">Reference proteome</keyword>
<organism evidence="2 3">
    <name type="scientific">Prosthecobacter fluviatilis</name>
    <dbReference type="NCBI Taxonomy" id="445931"/>
    <lineage>
        <taxon>Bacteria</taxon>
        <taxon>Pseudomonadati</taxon>
        <taxon>Verrucomicrobiota</taxon>
        <taxon>Verrucomicrobiia</taxon>
        <taxon>Verrucomicrobiales</taxon>
        <taxon>Verrucomicrobiaceae</taxon>
        <taxon>Prosthecobacter</taxon>
    </lineage>
</organism>
<proteinExistence type="predicted"/>
<feature type="signal peptide" evidence="1">
    <location>
        <begin position="1"/>
        <end position="21"/>
    </location>
</feature>
<reference evidence="3" key="1">
    <citation type="journal article" date="2019" name="Int. J. Syst. Evol. Microbiol.">
        <title>The Global Catalogue of Microorganisms (GCM) 10K type strain sequencing project: providing services to taxonomists for standard genome sequencing and annotation.</title>
        <authorList>
            <consortium name="The Broad Institute Genomics Platform"/>
            <consortium name="The Broad Institute Genome Sequencing Center for Infectious Disease"/>
            <person name="Wu L."/>
            <person name="Ma J."/>
        </authorList>
    </citation>
    <scope>NUCLEOTIDE SEQUENCE [LARGE SCALE GENOMIC DNA]</scope>
    <source>
        <strain evidence="3">CGMCC 4.1469</strain>
    </source>
</reference>
<name>A0ABW0KV57_9BACT</name>
<feature type="chain" id="PRO_5046163997" evidence="1">
    <location>
        <begin position="22"/>
        <end position="77"/>
    </location>
</feature>
<sequence>MKTTLIAILAATTLVSCNAPSVPSLTQTYNGKPVLTRASHPQGGSMRPVDGVYLGRRYFQPQGVKSGLAWIDVYGQR</sequence>
<protein>
    <submittedName>
        <fullName evidence="2">Uncharacterized protein</fullName>
    </submittedName>
</protein>
<gene>
    <name evidence="2" type="ORF">ACFQDI_20570</name>
</gene>
<evidence type="ECO:0000313" key="2">
    <source>
        <dbReference type="EMBL" id="MFC5457275.1"/>
    </source>
</evidence>